<keyword evidence="3 7" id="KW-0479">Metal-binding</keyword>
<dbReference type="GO" id="GO:0009055">
    <property type="term" value="F:electron transfer activity"/>
    <property type="evidence" value="ECO:0007669"/>
    <property type="project" value="UniProtKB-UniRule"/>
</dbReference>
<evidence type="ECO:0000259" key="8">
    <source>
        <dbReference type="PROSITE" id="PS51379"/>
    </source>
</evidence>
<proteinExistence type="predicted"/>
<dbReference type="EMBL" id="DTIB01000059">
    <property type="protein sequence ID" value="HGB24921.1"/>
    <property type="molecule type" value="Genomic_DNA"/>
</dbReference>
<keyword evidence="4 7" id="KW-0249">Electron transport</keyword>
<keyword evidence="5 7" id="KW-0408">Iron</keyword>
<evidence type="ECO:0000256" key="2">
    <source>
        <dbReference type="ARBA" id="ARBA00022448"/>
    </source>
</evidence>
<organism evidence="9">
    <name type="scientific">Thermofilum pendens</name>
    <dbReference type="NCBI Taxonomy" id="2269"/>
    <lineage>
        <taxon>Archaea</taxon>
        <taxon>Thermoproteota</taxon>
        <taxon>Thermoprotei</taxon>
        <taxon>Thermofilales</taxon>
        <taxon>Thermofilaceae</taxon>
        <taxon>Thermofilum</taxon>
    </lineage>
</organism>
<feature type="domain" description="4Fe-4S ferredoxin-type" evidence="8">
    <location>
        <begin position="2"/>
        <end position="30"/>
    </location>
</feature>
<dbReference type="SUPFAM" id="SSF54862">
    <property type="entry name" value="4Fe-4S ferredoxins"/>
    <property type="match status" value="1"/>
</dbReference>
<dbReference type="Gene3D" id="3.30.70.20">
    <property type="match status" value="1"/>
</dbReference>
<evidence type="ECO:0000256" key="1">
    <source>
        <dbReference type="ARBA" id="ARBA00001966"/>
    </source>
</evidence>
<keyword evidence="2 7" id="KW-0813">Transport</keyword>
<dbReference type="GO" id="GO:0005506">
    <property type="term" value="F:iron ion binding"/>
    <property type="evidence" value="ECO:0007669"/>
    <property type="project" value="UniProtKB-UniRule"/>
</dbReference>
<dbReference type="PANTHER" id="PTHR36923:SF3">
    <property type="entry name" value="FERREDOXIN"/>
    <property type="match status" value="1"/>
</dbReference>
<evidence type="ECO:0000256" key="4">
    <source>
        <dbReference type="ARBA" id="ARBA00022982"/>
    </source>
</evidence>
<evidence type="ECO:0000313" key="9">
    <source>
        <dbReference type="EMBL" id="HGB24921.1"/>
    </source>
</evidence>
<accession>A0A7C3WLJ3</accession>
<dbReference type="PRINTS" id="PR00352">
    <property type="entry name" value="3FE4SFRDOXIN"/>
</dbReference>
<dbReference type="InterPro" id="IPR001080">
    <property type="entry name" value="3Fe4S_ferredoxin"/>
</dbReference>
<dbReference type="GO" id="GO:0051536">
    <property type="term" value="F:iron-sulfur cluster binding"/>
    <property type="evidence" value="ECO:0007669"/>
    <property type="project" value="UniProtKB-KW"/>
</dbReference>
<name>A0A7C3WLJ3_THEPE</name>
<dbReference type="PANTHER" id="PTHR36923">
    <property type="entry name" value="FERREDOXIN"/>
    <property type="match status" value="1"/>
</dbReference>
<gene>
    <name evidence="9" type="ORF">ENV88_02535</name>
</gene>
<keyword evidence="6 7" id="KW-0411">Iron-sulfur</keyword>
<comment type="function">
    <text evidence="7">Ferredoxins are iron-sulfur proteins that transfer electrons in a wide variety of metabolic reactions.</text>
</comment>
<evidence type="ECO:0000256" key="3">
    <source>
        <dbReference type="ARBA" id="ARBA00022723"/>
    </source>
</evidence>
<evidence type="ECO:0000256" key="5">
    <source>
        <dbReference type="ARBA" id="ARBA00023004"/>
    </source>
</evidence>
<dbReference type="InterPro" id="IPR051269">
    <property type="entry name" value="Fe-S_cluster_ET"/>
</dbReference>
<dbReference type="AlphaFoldDB" id="A0A7C3WLJ3"/>
<evidence type="ECO:0000256" key="7">
    <source>
        <dbReference type="RuleBase" id="RU368020"/>
    </source>
</evidence>
<dbReference type="InterPro" id="IPR017896">
    <property type="entry name" value="4Fe4S_Fe-S-bd"/>
</dbReference>
<comment type="caution">
    <text evidence="9">The sequence shown here is derived from an EMBL/GenBank/DDBJ whole genome shotgun (WGS) entry which is preliminary data.</text>
</comment>
<dbReference type="Pfam" id="PF13459">
    <property type="entry name" value="Fer4_15"/>
    <property type="match status" value="1"/>
</dbReference>
<sequence>MPKVRVDKELCISCGTCWVLAPQVFEEDPNTMKTRIKEPYRKVDNEKESIGEIPPELANDAKSAADACPASAITVE</sequence>
<comment type="cofactor">
    <cofactor evidence="1">
        <name>[4Fe-4S] cluster</name>
        <dbReference type="ChEBI" id="CHEBI:49883"/>
    </cofactor>
</comment>
<protein>
    <recommendedName>
        <fullName evidence="7">Ferredoxin</fullName>
    </recommendedName>
</protein>
<evidence type="ECO:0000256" key="6">
    <source>
        <dbReference type="ARBA" id="ARBA00023014"/>
    </source>
</evidence>
<reference evidence="9" key="1">
    <citation type="journal article" date="2020" name="mSystems">
        <title>Genome- and Community-Level Interaction Insights into Carbon Utilization and Element Cycling Functions of Hydrothermarchaeota in Hydrothermal Sediment.</title>
        <authorList>
            <person name="Zhou Z."/>
            <person name="Liu Y."/>
            <person name="Xu W."/>
            <person name="Pan J."/>
            <person name="Luo Z.H."/>
            <person name="Li M."/>
        </authorList>
    </citation>
    <scope>NUCLEOTIDE SEQUENCE [LARGE SCALE GENOMIC DNA]</scope>
    <source>
        <strain evidence="9">SpSt-8</strain>
    </source>
</reference>
<dbReference type="PROSITE" id="PS51379">
    <property type="entry name" value="4FE4S_FER_2"/>
    <property type="match status" value="1"/>
</dbReference>